<name>A0ABT9V5J8_9BACL</name>
<dbReference type="RefSeq" id="WP_307150744.1">
    <property type="nucleotide sequence ID" value="NZ_JAUSTU010000011.1"/>
</dbReference>
<comment type="caution">
    <text evidence="2">The sequence shown here is derived from an EMBL/GenBank/DDBJ whole genome shotgun (WGS) entry which is preliminary data.</text>
</comment>
<keyword evidence="3" id="KW-1185">Reference proteome</keyword>
<dbReference type="InterPro" id="IPR048062">
    <property type="entry name" value="SE1832-like"/>
</dbReference>
<protein>
    <submittedName>
        <fullName evidence="2">Tfp pilus assembly protein PilO</fullName>
    </submittedName>
</protein>
<organism evidence="2 3">
    <name type="scientific">Anoxybacillus andreesenii</name>
    <dbReference type="NCBI Taxonomy" id="1325932"/>
    <lineage>
        <taxon>Bacteria</taxon>
        <taxon>Bacillati</taxon>
        <taxon>Bacillota</taxon>
        <taxon>Bacilli</taxon>
        <taxon>Bacillales</taxon>
        <taxon>Anoxybacillaceae</taxon>
        <taxon>Anoxybacillus</taxon>
    </lineage>
</organism>
<dbReference type="EMBL" id="JAUSTU010000011">
    <property type="protein sequence ID" value="MDQ0156221.1"/>
    <property type="molecule type" value="Genomic_DNA"/>
</dbReference>
<keyword evidence="1" id="KW-0175">Coiled coil</keyword>
<dbReference type="Proteomes" id="UP001231362">
    <property type="component" value="Unassembled WGS sequence"/>
</dbReference>
<dbReference type="NCBIfam" id="NF040877">
    <property type="entry name" value="SE1832_fam"/>
    <property type="match status" value="1"/>
</dbReference>
<reference evidence="2 3" key="1">
    <citation type="submission" date="2023-07" db="EMBL/GenBank/DDBJ databases">
        <title>Genomic Encyclopedia of Type Strains, Phase IV (KMG-IV): sequencing the most valuable type-strain genomes for metagenomic binning, comparative biology and taxonomic classification.</title>
        <authorList>
            <person name="Goeker M."/>
        </authorList>
    </citation>
    <scope>NUCLEOTIDE SEQUENCE [LARGE SCALE GENOMIC DNA]</scope>
    <source>
        <strain evidence="2 3">DSM 23948</strain>
    </source>
</reference>
<evidence type="ECO:0000256" key="1">
    <source>
        <dbReference type="SAM" id="Coils"/>
    </source>
</evidence>
<accession>A0ABT9V5J8</accession>
<feature type="coiled-coil region" evidence="1">
    <location>
        <begin position="3"/>
        <end position="61"/>
    </location>
</feature>
<evidence type="ECO:0000313" key="3">
    <source>
        <dbReference type="Proteomes" id="UP001231362"/>
    </source>
</evidence>
<proteinExistence type="predicted"/>
<gene>
    <name evidence="2" type="ORF">J2S07_002540</name>
</gene>
<evidence type="ECO:0000313" key="2">
    <source>
        <dbReference type="EMBL" id="MDQ0156221.1"/>
    </source>
</evidence>
<sequence length="63" mass="7596">MNQKEIEYKIQELKMDYVRLQNDLEKLEYVDGNLSPLEKQIAEIEAELKILYRELAEKKELPQ</sequence>